<dbReference type="InterPro" id="IPR013783">
    <property type="entry name" value="Ig-like_fold"/>
</dbReference>
<dbReference type="PANTHER" id="PTHR11412">
    <property type="entry name" value="MACROGLOBULIN / COMPLEMENT"/>
    <property type="match status" value="1"/>
</dbReference>
<dbReference type="InterPro" id="IPR011626">
    <property type="entry name" value="Alpha-macroglobulin_TED"/>
</dbReference>
<evidence type="ECO:0000256" key="1">
    <source>
        <dbReference type="ARBA" id="ARBA00022729"/>
    </source>
</evidence>
<dbReference type="Gene3D" id="2.60.40.1930">
    <property type="match status" value="1"/>
</dbReference>
<proteinExistence type="predicted"/>
<dbReference type="Pfam" id="PF01835">
    <property type="entry name" value="MG2"/>
    <property type="match status" value="1"/>
</dbReference>
<dbReference type="InterPro" id="IPR036595">
    <property type="entry name" value="A-macroglobulin_rcpt-bd_sf"/>
</dbReference>
<evidence type="ECO:0000256" key="2">
    <source>
        <dbReference type="ARBA" id="ARBA00022966"/>
    </source>
</evidence>
<feature type="domain" description="Alpha-2-macroglobulin" evidence="3">
    <location>
        <begin position="689"/>
        <end position="779"/>
    </location>
</feature>
<dbReference type="InterPro" id="IPR001599">
    <property type="entry name" value="Macroglobln_a2"/>
</dbReference>
<dbReference type="EMBL" id="UOFJ01000433">
    <property type="protein sequence ID" value="VAW69490.1"/>
    <property type="molecule type" value="Genomic_DNA"/>
</dbReference>
<dbReference type="InterPro" id="IPR047565">
    <property type="entry name" value="Alpha-macroglob_thiol-ester_cl"/>
</dbReference>
<dbReference type="GO" id="GO:0005615">
    <property type="term" value="C:extracellular space"/>
    <property type="evidence" value="ECO:0007669"/>
    <property type="project" value="InterPro"/>
</dbReference>
<dbReference type="GO" id="GO:0004866">
    <property type="term" value="F:endopeptidase inhibitor activity"/>
    <property type="evidence" value="ECO:0007669"/>
    <property type="project" value="InterPro"/>
</dbReference>
<dbReference type="Gene3D" id="2.60.40.10">
    <property type="entry name" value="Immunoglobulins"/>
    <property type="match status" value="1"/>
</dbReference>
<dbReference type="InterPro" id="IPR002890">
    <property type="entry name" value="MG2"/>
</dbReference>
<evidence type="ECO:0000259" key="3">
    <source>
        <dbReference type="SMART" id="SM01360"/>
    </source>
</evidence>
<dbReference type="InterPro" id="IPR050473">
    <property type="entry name" value="A2M/Complement_sys"/>
</dbReference>
<dbReference type="InterPro" id="IPR008930">
    <property type="entry name" value="Terpenoid_cyclase/PrenylTrfase"/>
</dbReference>
<evidence type="ECO:0000313" key="4">
    <source>
        <dbReference type="EMBL" id="VAW69490.1"/>
    </source>
</evidence>
<dbReference type="SMART" id="SM01360">
    <property type="entry name" value="A2M"/>
    <property type="match status" value="1"/>
</dbReference>
<dbReference type="CDD" id="cd02891">
    <property type="entry name" value="A2M_like"/>
    <property type="match status" value="1"/>
</dbReference>
<dbReference type="PANTHER" id="PTHR11412:SF136">
    <property type="entry name" value="CD109 ANTIGEN"/>
    <property type="match status" value="1"/>
</dbReference>
<accession>A0A3B0XXP7</accession>
<dbReference type="SUPFAM" id="SSF49410">
    <property type="entry name" value="Alpha-macroglobulin receptor domain"/>
    <property type="match status" value="1"/>
</dbReference>
<dbReference type="Gene3D" id="1.50.10.20">
    <property type="match status" value="1"/>
</dbReference>
<keyword evidence="2" id="KW-0882">Thioester bond</keyword>
<sequence>MLTVYKRFTVLAAILLALLITAGASTENILNINYNAEVNTTSLGGDERYLMYVSTDKPVYRSGETLYARAIFLNAKDNTPYSGDVQERVEVKIRGPKGDTVFTGQARSSDSSTGIKWKVPEGSMGGEYTLIVNSLILGIPQAQRSFDIRAYRAPRLKTQIEFMREGYGPGDTVNATVQVDRAEGGIPEGAKVTVVARVDGAEVFKKSGYSVASDGTCSAEFKLPDIIDVGDASLSFIIEDGGVVETAVKTIPVLLQTLEISFYPEGGDLVNGLESRVYIQANRPDGKPADIQGKIVKLVNGKPSDTVLENVKTEHEGRGVFSFTPEQSASKDEGYALIIDSPSGITKPFTLPAHIAKGAVLKSLKQVYQYNEKITLSVASTKNSTMALLTLHKRESMIDSIKVPVSKKQPHNIQLDPKDSEGVLIVTVWSAEGEPLAERLIFREAKFVVNVQIKTDDGPFVPGADVELEILTTDENGKPVEAVVGVTITDDTVLEMIEKREQAPRLPVMVYLENEVKDLADAHVYLDAQNTQAPQALDLLLGTQGWRRFVLSKYTEIKGDYPEDARRVLAQKKPEIINKLFKRRALKQMVALGRAEEEENEFAGEVPPAPIMEQNMGADEVMPDLAVREKNEAVLEIKKEQKIMKQGRLVLKAKRRMERPRIPSMFVREYAHQVRQNRKANDRVDFTETLYWNAGIRTSARDGKVKIKFGLSDSVTTFRVMSDAYGRNGALGSNDYVINSVEPFYIEPKMPLQVTVGDIIELPVVLVNASQDEIDSVDLLVRGEGLDIQQVDAVSLAPGDRVRKIVRITPDRPGVFSLKLSAAAGVYTDTVTRKLTVKASGFPVEINYGGLISSETEFNQKIIIPQKVEPGSLNAQVKVYPSPLASMEEALNALLREPYGCFEQTSSSTYPLVMAQQYFISHKGVSPKKIAKAKELLDKGYKKLTGFESKDKGYEWFGASPAHEALTAYGLMEFVDMAKVMPVDETMIERTRSWLLSKRDGKGGFKRNKKSLDSFGGAPEKTTAAYIIWSLLESGESVSELKKEISAIKKEALKTDDSYVIALAANILYLSGEKQAATDLSARLSKLVDKQGAIMGAVTSITRSGGDALAIETTSLALLAWLKDDAQWAAQVEVSMKWLFERSKAGRFGSTQSTVLALKAINAYDAARAQPKQAGTVQLFVDNKAFGAPIKFTKETKGAIELPDFSASLLAGEHSISIKMTDGSKMPFALEIKFNTRLPVSSKTSQLKLDTKLSSAEINEGEPLEMEISVTVGSLDAPTPIAIVGIPAGLEVRHDQLKELVAANRISAYEVIGSELVVYWRALKAEEKRVIPVTFTAAIPGTYTGPASRVYLYYTDEEKVWVKGQSVTVYPRSTAHQ</sequence>
<dbReference type="SMART" id="SM01419">
    <property type="entry name" value="Thiol-ester_cl"/>
    <property type="match status" value="1"/>
</dbReference>
<gene>
    <name evidence="4" type="ORF">MNBD_GAMMA10-2384</name>
</gene>
<organism evidence="4">
    <name type="scientific">hydrothermal vent metagenome</name>
    <dbReference type="NCBI Taxonomy" id="652676"/>
    <lineage>
        <taxon>unclassified sequences</taxon>
        <taxon>metagenomes</taxon>
        <taxon>ecological metagenomes</taxon>
    </lineage>
</organism>
<reference evidence="4" key="1">
    <citation type="submission" date="2018-06" db="EMBL/GenBank/DDBJ databases">
        <authorList>
            <person name="Zhirakovskaya E."/>
        </authorList>
    </citation>
    <scope>NUCLEOTIDE SEQUENCE</scope>
</reference>
<keyword evidence="1" id="KW-0732">Signal</keyword>
<dbReference type="SUPFAM" id="SSF48239">
    <property type="entry name" value="Terpenoid cyclases/Protein prenyltransferases"/>
    <property type="match status" value="1"/>
</dbReference>
<dbReference type="Gene3D" id="2.60.40.690">
    <property type="entry name" value="Alpha-macroglobulin, receptor-binding domain"/>
    <property type="match status" value="1"/>
</dbReference>
<protein>
    <recommendedName>
        <fullName evidence="3">Alpha-2-macroglobulin domain-containing protein</fullName>
    </recommendedName>
</protein>
<dbReference type="Pfam" id="PF07678">
    <property type="entry name" value="TED_complement"/>
    <property type="match status" value="1"/>
</dbReference>
<dbReference type="Pfam" id="PF00207">
    <property type="entry name" value="A2M"/>
    <property type="match status" value="1"/>
</dbReference>
<name>A0A3B0XXP7_9ZZZZ</name>